<dbReference type="Pfam" id="PF04909">
    <property type="entry name" value="Amidohydro_2"/>
    <property type="match status" value="1"/>
</dbReference>
<dbReference type="InterPro" id="IPR052358">
    <property type="entry name" value="Aro_Compnd_Degr_Hydrolases"/>
</dbReference>
<evidence type="ECO:0000313" key="2">
    <source>
        <dbReference type="EMBL" id="NML48416.1"/>
    </source>
</evidence>
<dbReference type="InterPro" id="IPR032466">
    <property type="entry name" value="Metal_Hydrolase"/>
</dbReference>
<organism evidence="2 3">
    <name type="scientific">Ramlibacter agri</name>
    <dbReference type="NCBI Taxonomy" id="2728837"/>
    <lineage>
        <taxon>Bacteria</taxon>
        <taxon>Pseudomonadati</taxon>
        <taxon>Pseudomonadota</taxon>
        <taxon>Betaproteobacteria</taxon>
        <taxon>Burkholderiales</taxon>
        <taxon>Comamonadaceae</taxon>
        <taxon>Ramlibacter</taxon>
    </lineage>
</organism>
<dbReference type="InterPro" id="IPR006680">
    <property type="entry name" value="Amidohydro-rel"/>
</dbReference>
<accession>A0A848HBL5</accession>
<evidence type="ECO:0000259" key="1">
    <source>
        <dbReference type="Pfam" id="PF04909"/>
    </source>
</evidence>
<proteinExistence type="predicted"/>
<protein>
    <submittedName>
        <fullName evidence="2">Amidohydrolase family protein</fullName>
    </submittedName>
</protein>
<evidence type="ECO:0000313" key="3">
    <source>
        <dbReference type="Proteomes" id="UP000541185"/>
    </source>
</evidence>
<gene>
    <name evidence="2" type="ORF">HHL11_32015</name>
</gene>
<dbReference type="AlphaFoldDB" id="A0A848HBL5"/>
<dbReference type="GO" id="GO:0016787">
    <property type="term" value="F:hydrolase activity"/>
    <property type="evidence" value="ECO:0007669"/>
    <property type="project" value="UniProtKB-KW"/>
</dbReference>
<reference evidence="2 3" key="1">
    <citation type="submission" date="2020-04" db="EMBL/GenBank/DDBJ databases">
        <title>Ramlibacter sp. G-1-2-2 isolated from soil.</title>
        <authorList>
            <person name="Dahal R.H."/>
        </authorList>
    </citation>
    <scope>NUCLEOTIDE SEQUENCE [LARGE SCALE GENOMIC DNA]</scope>
    <source>
        <strain evidence="2 3">G-1-2-2</strain>
    </source>
</reference>
<dbReference type="SUPFAM" id="SSF51556">
    <property type="entry name" value="Metallo-dependent hydrolases"/>
    <property type="match status" value="1"/>
</dbReference>
<dbReference type="PANTHER" id="PTHR35563:SF2">
    <property type="entry name" value="BARREL METAL-DEPENDENT HYDROLASE, PUTATIVE (AFU_ORTHOLOGUE AFUA_1G16240)-RELATED"/>
    <property type="match status" value="1"/>
</dbReference>
<comment type="caution">
    <text evidence="2">The sequence shown here is derived from an EMBL/GenBank/DDBJ whole genome shotgun (WGS) entry which is preliminary data.</text>
</comment>
<name>A0A848HBL5_9BURK</name>
<feature type="domain" description="Amidohydrolase-related" evidence="1">
    <location>
        <begin position="16"/>
        <end position="272"/>
    </location>
</feature>
<dbReference type="EMBL" id="JABBFX010000005">
    <property type="protein sequence ID" value="NML48416.1"/>
    <property type="molecule type" value="Genomic_DNA"/>
</dbReference>
<sequence>MSSMPLLPTHVDAPVVDCHAHVWNQDMPLAATAWHRPPGEATIEQYVATLDAHGVTFAVLAAASIHGTYNDYMIEACRRHKRLRTTVILKPDAPLRQMKELAANGAVGVRLQLRNVKDVPDLTSPEYRQFLGRIADLGWHVHLHDDSFRLPNYLDALEASGVNLVVDHFGRPDRGIDEPGFQRVLRSVEKGRTWVKLSASFRLPSEDLRVQAANTLLQHAGPERLLWGSDWPFAAFETTMDYGQAVASLQRLVPDPVARRRIGCETPLKLYFT</sequence>
<dbReference type="Gene3D" id="3.20.20.140">
    <property type="entry name" value="Metal-dependent hydrolases"/>
    <property type="match status" value="1"/>
</dbReference>
<dbReference type="Proteomes" id="UP000541185">
    <property type="component" value="Unassembled WGS sequence"/>
</dbReference>
<keyword evidence="2" id="KW-0378">Hydrolase</keyword>
<dbReference type="PANTHER" id="PTHR35563">
    <property type="entry name" value="BARREL METAL-DEPENDENT HYDROLASE, PUTATIVE (AFU_ORTHOLOGUE AFUA_1G16240)-RELATED"/>
    <property type="match status" value="1"/>
</dbReference>
<keyword evidence="3" id="KW-1185">Reference proteome</keyword>